<dbReference type="InterPro" id="IPR014284">
    <property type="entry name" value="RNA_pol_sigma-70_dom"/>
</dbReference>
<dbReference type="SUPFAM" id="SSF88946">
    <property type="entry name" value="Sigma2 domain of RNA polymerase sigma factors"/>
    <property type="match status" value="1"/>
</dbReference>
<gene>
    <name evidence="7" type="ORF">C7460_12737</name>
</gene>
<evidence type="ECO:0000256" key="1">
    <source>
        <dbReference type="ARBA" id="ARBA00010641"/>
    </source>
</evidence>
<feature type="domain" description="RNA polymerase sigma factor 70 region 4 type 2" evidence="6">
    <location>
        <begin position="127"/>
        <end position="176"/>
    </location>
</feature>
<feature type="domain" description="RNA polymerase sigma-70 region 2" evidence="5">
    <location>
        <begin position="27"/>
        <end position="92"/>
    </location>
</feature>
<reference evidence="7 8" key="1">
    <citation type="submission" date="2018-07" db="EMBL/GenBank/DDBJ databases">
        <title>Genomic Encyclopedia of Type Strains, Phase IV (KMG-IV): sequencing the most valuable type-strain genomes for metagenomic binning, comparative biology and taxonomic classification.</title>
        <authorList>
            <person name="Goeker M."/>
        </authorList>
    </citation>
    <scope>NUCLEOTIDE SEQUENCE [LARGE SCALE GENOMIC DNA]</scope>
    <source>
        <strain evidence="7 8">DSM 4134</strain>
    </source>
</reference>
<dbReference type="PANTHER" id="PTHR43133">
    <property type="entry name" value="RNA POLYMERASE ECF-TYPE SIGMA FACTO"/>
    <property type="match status" value="1"/>
</dbReference>
<dbReference type="GO" id="GO:0006352">
    <property type="term" value="P:DNA-templated transcription initiation"/>
    <property type="evidence" value="ECO:0007669"/>
    <property type="project" value="InterPro"/>
</dbReference>
<dbReference type="Pfam" id="PF04542">
    <property type="entry name" value="Sigma70_r2"/>
    <property type="match status" value="1"/>
</dbReference>
<dbReference type="InterPro" id="IPR039425">
    <property type="entry name" value="RNA_pol_sigma-70-like"/>
</dbReference>
<dbReference type="GO" id="GO:0016987">
    <property type="term" value="F:sigma factor activity"/>
    <property type="evidence" value="ECO:0007669"/>
    <property type="project" value="UniProtKB-KW"/>
</dbReference>
<keyword evidence="2" id="KW-0805">Transcription regulation</keyword>
<dbReference type="CDD" id="cd06171">
    <property type="entry name" value="Sigma70_r4"/>
    <property type="match status" value="1"/>
</dbReference>
<dbReference type="PANTHER" id="PTHR43133:SF46">
    <property type="entry name" value="RNA POLYMERASE SIGMA-70 FACTOR ECF SUBFAMILY"/>
    <property type="match status" value="1"/>
</dbReference>
<dbReference type="Gene3D" id="1.10.1740.10">
    <property type="match status" value="1"/>
</dbReference>
<dbReference type="NCBIfam" id="TIGR02985">
    <property type="entry name" value="Sig70_bacteroi1"/>
    <property type="match status" value="1"/>
</dbReference>
<sequence length="198" mass="22912">MEPSINIAHIIERFARDDDQAAFKVFFDHYYPRLIKYALYVLESQANAEDVVANAFVKWWTGRKKLLLVNRVEPYLFTALKHDCYNFLRDNKQHFMVAHQEEHSQHSIENGHPEQLMMDQEINLVVASAINLLPPRCKMVFELVRNDGLKYAEVAQLMDVSVKTVDTQMARAVAKIREAINSYQSVNNSQSNSIKIAK</sequence>
<dbReference type="GO" id="GO:0003677">
    <property type="term" value="F:DNA binding"/>
    <property type="evidence" value="ECO:0007669"/>
    <property type="project" value="InterPro"/>
</dbReference>
<evidence type="ECO:0000256" key="3">
    <source>
        <dbReference type="ARBA" id="ARBA00023082"/>
    </source>
</evidence>
<dbReference type="InterPro" id="IPR013324">
    <property type="entry name" value="RNA_pol_sigma_r3/r4-like"/>
</dbReference>
<evidence type="ECO:0000259" key="5">
    <source>
        <dbReference type="Pfam" id="PF04542"/>
    </source>
</evidence>
<dbReference type="Pfam" id="PF08281">
    <property type="entry name" value="Sigma70_r4_2"/>
    <property type="match status" value="1"/>
</dbReference>
<keyword evidence="4" id="KW-0804">Transcription</keyword>
<dbReference type="InterPro" id="IPR014327">
    <property type="entry name" value="RNA_pol_sigma70_bacteroid"/>
</dbReference>
<dbReference type="EMBL" id="QREG01000027">
    <property type="protein sequence ID" value="RED93013.1"/>
    <property type="molecule type" value="Genomic_DNA"/>
</dbReference>
<evidence type="ECO:0000313" key="7">
    <source>
        <dbReference type="EMBL" id="RED93013.1"/>
    </source>
</evidence>
<dbReference type="InterPro" id="IPR013249">
    <property type="entry name" value="RNA_pol_sigma70_r4_t2"/>
</dbReference>
<evidence type="ECO:0000256" key="2">
    <source>
        <dbReference type="ARBA" id="ARBA00023015"/>
    </source>
</evidence>
<dbReference type="InterPro" id="IPR036388">
    <property type="entry name" value="WH-like_DNA-bd_sf"/>
</dbReference>
<keyword evidence="3" id="KW-0731">Sigma factor</keyword>
<evidence type="ECO:0000256" key="4">
    <source>
        <dbReference type="ARBA" id="ARBA00023163"/>
    </source>
</evidence>
<comment type="similarity">
    <text evidence="1">Belongs to the sigma-70 factor family. ECF subfamily.</text>
</comment>
<dbReference type="NCBIfam" id="TIGR02937">
    <property type="entry name" value="sigma70-ECF"/>
    <property type="match status" value="1"/>
</dbReference>
<keyword evidence="8" id="KW-1185">Reference proteome</keyword>
<accession>A0A3D9KXA0</accession>
<protein>
    <submittedName>
        <fullName evidence="7">RNA polymerase sigma-70 factor (ECF subfamily)</fullName>
    </submittedName>
</protein>
<comment type="caution">
    <text evidence="7">The sequence shown here is derived from an EMBL/GenBank/DDBJ whole genome shotgun (WGS) entry which is preliminary data.</text>
</comment>
<proteinExistence type="inferred from homology"/>
<evidence type="ECO:0000313" key="8">
    <source>
        <dbReference type="Proteomes" id="UP000256779"/>
    </source>
</evidence>
<dbReference type="SUPFAM" id="SSF88659">
    <property type="entry name" value="Sigma3 and sigma4 domains of RNA polymerase sigma factors"/>
    <property type="match status" value="1"/>
</dbReference>
<evidence type="ECO:0000259" key="6">
    <source>
        <dbReference type="Pfam" id="PF08281"/>
    </source>
</evidence>
<dbReference type="Gene3D" id="1.10.10.10">
    <property type="entry name" value="Winged helix-like DNA-binding domain superfamily/Winged helix DNA-binding domain"/>
    <property type="match status" value="1"/>
</dbReference>
<dbReference type="Proteomes" id="UP000256779">
    <property type="component" value="Unassembled WGS sequence"/>
</dbReference>
<organism evidence="7 8">
    <name type="scientific">Marinoscillum furvescens DSM 4134</name>
    <dbReference type="NCBI Taxonomy" id="1122208"/>
    <lineage>
        <taxon>Bacteria</taxon>
        <taxon>Pseudomonadati</taxon>
        <taxon>Bacteroidota</taxon>
        <taxon>Cytophagia</taxon>
        <taxon>Cytophagales</taxon>
        <taxon>Reichenbachiellaceae</taxon>
        <taxon>Marinoscillum</taxon>
    </lineage>
</organism>
<dbReference type="InterPro" id="IPR013325">
    <property type="entry name" value="RNA_pol_sigma_r2"/>
</dbReference>
<dbReference type="AlphaFoldDB" id="A0A3D9KXA0"/>
<dbReference type="RefSeq" id="WP_170148123.1">
    <property type="nucleotide sequence ID" value="NZ_QREG01000027.1"/>
</dbReference>
<name>A0A3D9KXA0_MARFU</name>
<dbReference type="InterPro" id="IPR007627">
    <property type="entry name" value="RNA_pol_sigma70_r2"/>
</dbReference>